<proteinExistence type="predicted"/>
<protein>
    <submittedName>
        <fullName evidence="2">Uncharacterized protein</fullName>
    </submittedName>
</protein>
<feature type="transmembrane region" description="Helical" evidence="1">
    <location>
        <begin position="29"/>
        <end position="54"/>
    </location>
</feature>
<dbReference type="OrthoDB" id="3619281at2"/>
<evidence type="ECO:0000313" key="3">
    <source>
        <dbReference type="Proteomes" id="UP000198797"/>
    </source>
</evidence>
<name>A0A1C4X0L6_9ACTN</name>
<dbReference type="STRING" id="121616.GA0070216_10455"/>
<evidence type="ECO:0000256" key="1">
    <source>
        <dbReference type="SAM" id="Phobius"/>
    </source>
</evidence>
<organism evidence="2 3">
    <name type="scientific">Micromonospora matsumotoense</name>
    <dbReference type="NCBI Taxonomy" id="121616"/>
    <lineage>
        <taxon>Bacteria</taxon>
        <taxon>Bacillati</taxon>
        <taxon>Actinomycetota</taxon>
        <taxon>Actinomycetes</taxon>
        <taxon>Micromonosporales</taxon>
        <taxon>Micromonosporaceae</taxon>
        <taxon>Micromonospora</taxon>
    </lineage>
</organism>
<keyword evidence="1" id="KW-0472">Membrane</keyword>
<dbReference type="EMBL" id="FMCU01000004">
    <property type="protein sequence ID" value="SCF02022.1"/>
    <property type="molecule type" value="Genomic_DNA"/>
</dbReference>
<keyword evidence="3" id="KW-1185">Reference proteome</keyword>
<keyword evidence="1" id="KW-1133">Transmembrane helix</keyword>
<dbReference type="Proteomes" id="UP000198797">
    <property type="component" value="Unassembled WGS sequence"/>
</dbReference>
<reference evidence="3" key="1">
    <citation type="submission" date="2016-06" db="EMBL/GenBank/DDBJ databases">
        <authorList>
            <person name="Varghese N."/>
            <person name="Submissions Spin"/>
        </authorList>
    </citation>
    <scope>NUCLEOTIDE SEQUENCE [LARGE SCALE GENOMIC DNA]</scope>
    <source>
        <strain evidence="3">DSM 44100</strain>
    </source>
</reference>
<dbReference type="AlphaFoldDB" id="A0A1C4X0L6"/>
<dbReference type="RefSeq" id="WP_091242936.1">
    <property type="nucleotide sequence ID" value="NZ_CP192025.1"/>
</dbReference>
<accession>A0A1C4X0L6</accession>
<feature type="transmembrane region" description="Helical" evidence="1">
    <location>
        <begin position="74"/>
        <end position="90"/>
    </location>
</feature>
<evidence type="ECO:0000313" key="2">
    <source>
        <dbReference type="EMBL" id="SCF02022.1"/>
    </source>
</evidence>
<feature type="transmembrane region" description="Helical" evidence="1">
    <location>
        <begin position="150"/>
        <end position="168"/>
    </location>
</feature>
<sequence>MSNQAVPRHSRSGPLGLLNGPYHRTALNLYMVVVLAHWAEHLVQAFQIWVLGWPVPQSRGVLGLAVPWLVTSEWLHYGYAIVMLIGLALLRPGFVGRARTWWTVALAIQFWHHIEHLLLLLQAQTGHFLFDRPVPTSVLQLVFARVELHLFYNTIVFLPMVVAMYLHLRPTPAEQAMMACTCAPRSVRALTPA</sequence>
<keyword evidence="1" id="KW-0812">Transmembrane</keyword>
<gene>
    <name evidence="2" type="ORF">GA0070216_10455</name>
</gene>